<gene>
    <name evidence="1" type="ORF">METZ01_LOCUS189322</name>
</gene>
<proteinExistence type="predicted"/>
<feature type="non-terminal residue" evidence="1">
    <location>
        <position position="1"/>
    </location>
</feature>
<accession>A0A382DDI8</accession>
<name>A0A382DDI8_9ZZZZ</name>
<feature type="non-terminal residue" evidence="1">
    <location>
        <position position="110"/>
    </location>
</feature>
<reference evidence="1" key="1">
    <citation type="submission" date="2018-05" db="EMBL/GenBank/DDBJ databases">
        <authorList>
            <person name="Lanie J.A."/>
            <person name="Ng W.-L."/>
            <person name="Kazmierczak K.M."/>
            <person name="Andrzejewski T.M."/>
            <person name="Davidsen T.M."/>
            <person name="Wayne K.J."/>
            <person name="Tettelin H."/>
            <person name="Glass J.I."/>
            <person name="Rusch D."/>
            <person name="Podicherti R."/>
            <person name="Tsui H.-C.T."/>
            <person name="Winkler M.E."/>
        </authorList>
    </citation>
    <scope>NUCLEOTIDE SEQUENCE</scope>
</reference>
<evidence type="ECO:0000313" key="1">
    <source>
        <dbReference type="EMBL" id="SVB36468.1"/>
    </source>
</evidence>
<protein>
    <submittedName>
        <fullName evidence="1">Uncharacterized protein</fullName>
    </submittedName>
</protein>
<dbReference type="AlphaFoldDB" id="A0A382DDI8"/>
<organism evidence="1">
    <name type="scientific">marine metagenome</name>
    <dbReference type="NCBI Taxonomy" id="408172"/>
    <lineage>
        <taxon>unclassified sequences</taxon>
        <taxon>metagenomes</taxon>
        <taxon>ecological metagenomes</taxon>
    </lineage>
</organism>
<sequence>VGDINGLNGSMKLGSNDTVVDALNVLDNKQFFLQEFIYIATTNQVTFQGADAQTNSLIYKKDHIQVFKNERHLVEDVDYIVAASDGAGAYQAVILQGTYASGQANAMAAN</sequence>
<dbReference type="EMBL" id="UINC01038855">
    <property type="protein sequence ID" value="SVB36468.1"/>
    <property type="molecule type" value="Genomic_DNA"/>
</dbReference>